<dbReference type="AlphaFoldDB" id="A0A834WTR1"/>
<protein>
    <submittedName>
        <fullName evidence="2">Uncharacterized protein</fullName>
    </submittedName>
</protein>
<dbReference type="EMBL" id="JAAIUW010000005">
    <property type="protein sequence ID" value="KAF7832222.1"/>
    <property type="molecule type" value="Genomic_DNA"/>
</dbReference>
<feature type="compositionally biased region" description="Basic and acidic residues" evidence="1">
    <location>
        <begin position="54"/>
        <end position="64"/>
    </location>
</feature>
<evidence type="ECO:0000256" key="1">
    <source>
        <dbReference type="SAM" id="MobiDB-lite"/>
    </source>
</evidence>
<feature type="region of interest" description="Disordered" evidence="1">
    <location>
        <begin position="163"/>
        <end position="227"/>
    </location>
</feature>
<name>A0A834WTR1_9FABA</name>
<evidence type="ECO:0000313" key="3">
    <source>
        <dbReference type="Proteomes" id="UP000634136"/>
    </source>
</evidence>
<feature type="compositionally biased region" description="Basic residues" evidence="1">
    <location>
        <begin position="179"/>
        <end position="197"/>
    </location>
</feature>
<proteinExistence type="predicted"/>
<dbReference type="OrthoDB" id="1751576at2759"/>
<reference evidence="2" key="1">
    <citation type="submission" date="2020-09" db="EMBL/GenBank/DDBJ databases">
        <title>Genome-Enabled Discovery of Anthraquinone Biosynthesis in Senna tora.</title>
        <authorList>
            <person name="Kang S.-H."/>
            <person name="Pandey R.P."/>
            <person name="Lee C.-M."/>
            <person name="Sim J.-S."/>
            <person name="Jeong J.-T."/>
            <person name="Choi B.-S."/>
            <person name="Jung M."/>
            <person name="Ginzburg D."/>
            <person name="Zhao K."/>
            <person name="Won S.Y."/>
            <person name="Oh T.-J."/>
            <person name="Yu Y."/>
            <person name="Kim N.-H."/>
            <person name="Lee O.R."/>
            <person name="Lee T.-H."/>
            <person name="Bashyal P."/>
            <person name="Kim T.-S."/>
            <person name="Lee W.-H."/>
            <person name="Kawkins C."/>
            <person name="Kim C.-K."/>
            <person name="Kim J.S."/>
            <person name="Ahn B.O."/>
            <person name="Rhee S.Y."/>
            <person name="Sohng J.K."/>
        </authorList>
    </citation>
    <scope>NUCLEOTIDE SEQUENCE</scope>
    <source>
        <tissue evidence="2">Leaf</tissue>
    </source>
</reference>
<evidence type="ECO:0000313" key="2">
    <source>
        <dbReference type="EMBL" id="KAF7832222.1"/>
    </source>
</evidence>
<comment type="caution">
    <text evidence="2">The sequence shown here is derived from an EMBL/GenBank/DDBJ whole genome shotgun (WGS) entry which is preliminary data.</text>
</comment>
<dbReference type="Proteomes" id="UP000634136">
    <property type="component" value="Unassembled WGS sequence"/>
</dbReference>
<keyword evidence="3" id="KW-1185">Reference proteome</keyword>
<feature type="region of interest" description="Disordered" evidence="1">
    <location>
        <begin position="42"/>
        <end position="64"/>
    </location>
</feature>
<sequence>MPPYVESEGSYPTMILWSLSEMRILDLRVSSRLQPPTVTVTVTTPGHNGLTLSRDPHNPHHISSEHGKLKRFGPLKHFSQPQQRFGLLSWCSSMEFFTIQVHYGGKLVGKPTFAYEGGGHTGFNDSEEEDGLFNHGLFDVEVTESHAVEVPNLATVDVPNAAVPDAAPTKSKTTEKKNRNIRKRKGYRKKKRDKKKIVQVNLSCSQKEDKGTRLKGLSDDEYESEYR</sequence>
<feature type="compositionally biased region" description="Basic and acidic residues" evidence="1">
    <location>
        <begin position="206"/>
        <end position="227"/>
    </location>
</feature>
<organism evidence="2 3">
    <name type="scientific">Senna tora</name>
    <dbReference type="NCBI Taxonomy" id="362788"/>
    <lineage>
        <taxon>Eukaryota</taxon>
        <taxon>Viridiplantae</taxon>
        <taxon>Streptophyta</taxon>
        <taxon>Embryophyta</taxon>
        <taxon>Tracheophyta</taxon>
        <taxon>Spermatophyta</taxon>
        <taxon>Magnoliopsida</taxon>
        <taxon>eudicotyledons</taxon>
        <taxon>Gunneridae</taxon>
        <taxon>Pentapetalae</taxon>
        <taxon>rosids</taxon>
        <taxon>fabids</taxon>
        <taxon>Fabales</taxon>
        <taxon>Fabaceae</taxon>
        <taxon>Caesalpinioideae</taxon>
        <taxon>Cassia clade</taxon>
        <taxon>Senna</taxon>
    </lineage>
</organism>
<accession>A0A834WTR1</accession>
<gene>
    <name evidence="2" type="ORF">G2W53_014555</name>
</gene>